<evidence type="ECO:0000313" key="2">
    <source>
        <dbReference type="EMBL" id="RSL52093.1"/>
    </source>
</evidence>
<protein>
    <submittedName>
        <fullName evidence="2">Uncharacterized protein</fullName>
    </submittedName>
</protein>
<accession>A0A428PGF6</accession>
<sequence length="67" mass="7511">MAFGGFRAHDSTHFGDYQHQPRGKLGPSLIALHRTAQFLAAVWHRQLRTSLFSHLPLTSTSLLLSPE</sequence>
<organism evidence="2 3">
    <name type="scientific">Fusarium duplospermum</name>
    <dbReference type="NCBI Taxonomy" id="1325734"/>
    <lineage>
        <taxon>Eukaryota</taxon>
        <taxon>Fungi</taxon>
        <taxon>Dikarya</taxon>
        <taxon>Ascomycota</taxon>
        <taxon>Pezizomycotina</taxon>
        <taxon>Sordariomycetes</taxon>
        <taxon>Hypocreomycetidae</taxon>
        <taxon>Hypocreales</taxon>
        <taxon>Nectriaceae</taxon>
        <taxon>Fusarium</taxon>
        <taxon>Fusarium solani species complex</taxon>
    </lineage>
</organism>
<evidence type="ECO:0000256" key="1">
    <source>
        <dbReference type="SAM" id="MobiDB-lite"/>
    </source>
</evidence>
<gene>
    <name evidence="2" type="ORF">CEP54_011089</name>
</gene>
<dbReference type="AlphaFoldDB" id="A0A428PGF6"/>
<reference evidence="2 3" key="1">
    <citation type="submission" date="2017-06" db="EMBL/GenBank/DDBJ databases">
        <title>Comparative genomic analysis of Ambrosia Fusariam Clade fungi.</title>
        <authorList>
            <person name="Stajich J.E."/>
            <person name="Carrillo J."/>
            <person name="Kijimoto T."/>
            <person name="Eskalen A."/>
            <person name="O'Donnell K."/>
            <person name="Kasson M."/>
        </authorList>
    </citation>
    <scope>NUCLEOTIDE SEQUENCE [LARGE SCALE GENOMIC DNA]</scope>
    <source>
        <strain evidence="2 3">NRRL62584</strain>
    </source>
</reference>
<dbReference type="EMBL" id="NKCI01000140">
    <property type="protein sequence ID" value="RSL52093.1"/>
    <property type="molecule type" value="Genomic_DNA"/>
</dbReference>
<proteinExistence type="predicted"/>
<keyword evidence="3" id="KW-1185">Reference proteome</keyword>
<feature type="region of interest" description="Disordered" evidence="1">
    <location>
        <begin position="1"/>
        <end position="21"/>
    </location>
</feature>
<dbReference type="Proteomes" id="UP000288168">
    <property type="component" value="Unassembled WGS sequence"/>
</dbReference>
<name>A0A428PGF6_9HYPO</name>
<evidence type="ECO:0000313" key="3">
    <source>
        <dbReference type="Proteomes" id="UP000288168"/>
    </source>
</evidence>
<comment type="caution">
    <text evidence="2">The sequence shown here is derived from an EMBL/GenBank/DDBJ whole genome shotgun (WGS) entry which is preliminary data.</text>
</comment>